<keyword evidence="4" id="KW-1003">Cell membrane</keyword>
<evidence type="ECO:0000256" key="5">
    <source>
        <dbReference type="ARBA" id="ARBA00022500"/>
    </source>
</evidence>
<evidence type="ECO:0000256" key="3">
    <source>
        <dbReference type="ARBA" id="ARBA00008281"/>
    </source>
</evidence>
<evidence type="ECO:0000256" key="11">
    <source>
        <dbReference type="SAM" id="SignalP"/>
    </source>
</evidence>
<comment type="similarity">
    <text evidence="3 10">Belongs to the FliL family.</text>
</comment>
<dbReference type="AlphaFoldDB" id="A0A346NRW2"/>
<evidence type="ECO:0000256" key="1">
    <source>
        <dbReference type="ARBA" id="ARBA00002254"/>
    </source>
</evidence>
<evidence type="ECO:0000256" key="7">
    <source>
        <dbReference type="ARBA" id="ARBA00022779"/>
    </source>
</evidence>
<keyword evidence="10" id="KW-0997">Cell inner membrane</keyword>
<proteinExistence type="inferred from homology"/>
<keyword evidence="12" id="KW-0282">Flagellum</keyword>
<keyword evidence="9 10" id="KW-0472">Membrane</keyword>
<keyword evidence="6" id="KW-0812">Transmembrane</keyword>
<keyword evidence="12" id="KW-0966">Cell projection</keyword>
<sequence length="138" mass="15404">MKIHSFLSGVTALLLLICVNTTPAMAQDKPNYAYMGLEPDIVTNFVGPSAKKLGFVRVTVELMIGDADQLEIAEHHMPLLRATAIEIFGQQPEEKVRSMTGREDIRLAILKALQTHMKEETGAEVIKNVIFTKYLYNT</sequence>
<comment type="subcellular location">
    <subcellularLocation>
        <location evidence="10">Cell inner membrane</location>
    </subcellularLocation>
    <subcellularLocation>
        <location evidence="2">Cell membrane</location>
        <topology evidence="2">Single-pass membrane protein</topology>
    </subcellularLocation>
</comment>
<feature type="chain" id="PRO_5016998245" description="Flagellar protein FliL" evidence="11">
    <location>
        <begin position="27"/>
        <end position="138"/>
    </location>
</feature>
<keyword evidence="7 10" id="KW-0283">Flagellar rotation</keyword>
<evidence type="ECO:0000256" key="6">
    <source>
        <dbReference type="ARBA" id="ARBA00022692"/>
    </source>
</evidence>
<dbReference type="PANTHER" id="PTHR35091:SF5">
    <property type="entry name" value="FLAGELLAR PROTEIN FLIL"/>
    <property type="match status" value="1"/>
</dbReference>
<evidence type="ECO:0000256" key="10">
    <source>
        <dbReference type="RuleBase" id="RU364125"/>
    </source>
</evidence>
<evidence type="ECO:0000256" key="2">
    <source>
        <dbReference type="ARBA" id="ARBA00004162"/>
    </source>
</evidence>
<keyword evidence="12" id="KW-0969">Cilium</keyword>
<dbReference type="EMBL" id="CP031769">
    <property type="protein sequence ID" value="AXR08269.1"/>
    <property type="molecule type" value="Genomic_DNA"/>
</dbReference>
<evidence type="ECO:0000313" key="13">
    <source>
        <dbReference type="Proteomes" id="UP000262073"/>
    </source>
</evidence>
<dbReference type="GO" id="GO:0009425">
    <property type="term" value="C:bacterial-type flagellum basal body"/>
    <property type="evidence" value="ECO:0007669"/>
    <property type="project" value="InterPro"/>
</dbReference>
<keyword evidence="11" id="KW-0732">Signal</keyword>
<feature type="signal peptide" evidence="11">
    <location>
        <begin position="1"/>
        <end position="26"/>
    </location>
</feature>
<name>A0A346NRW2_9ALTE</name>
<reference evidence="12 13" key="1">
    <citation type="submission" date="2018-08" db="EMBL/GenBank/DDBJ databases">
        <title>Salinimonas sediminis sp. nov., a piezophilic bacterium isolated from a deep-sea sediment sample from the New Britain Trench.</title>
        <authorList>
            <person name="Cao J."/>
        </authorList>
    </citation>
    <scope>NUCLEOTIDE SEQUENCE [LARGE SCALE GENOMIC DNA]</scope>
    <source>
        <strain evidence="12 13">N102</strain>
    </source>
</reference>
<dbReference type="Proteomes" id="UP000262073">
    <property type="component" value="Chromosome"/>
</dbReference>
<dbReference type="GO" id="GO:0005886">
    <property type="term" value="C:plasma membrane"/>
    <property type="evidence" value="ECO:0007669"/>
    <property type="project" value="UniProtKB-SubCell"/>
</dbReference>
<organism evidence="12 13">
    <name type="scientific">Salinimonas sediminis</name>
    <dbReference type="NCBI Taxonomy" id="2303538"/>
    <lineage>
        <taxon>Bacteria</taxon>
        <taxon>Pseudomonadati</taxon>
        <taxon>Pseudomonadota</taxon>
        <taxon>Gammaproteobacteria</taxon>
        <taxon>Alteromonadales</taxon>
        <taxon>Alteromonadaceae</taxon>
        <taxon>Alteromonas/Salinimonas group</taxon>
        <taxon>Salinimonas</taxon>
    </lineage>
</organism>
<evidence type="ECO:0000256" key="9">
    <source>
        <dbReference type="ARBA" id="ARBA00023136"/>
    </source>
</evidence>
<evidence type="ECO:0000256" key="4">
    <source>
        <dbReference type="ARBA" id="ARBA00022475"/>
    </source>
</evidence>
<dbReference type="InterPro" id="IPR005503">
    <property type="entry name" value="FliL"/>
</dbReference>
<keyword evidence="8" id="KW-1133">Transmembrane helix</keyword>
<keyword evidence="13" id="KW-1185">Reference proteome</keyword>
<comment type="function">
    <text evidence="1 10">Controls the rotational direction of flagella during chemotaxis.</text>
</comment>
<gene>
    <name evidence="12" type="primary">fliL</name>
    <name evidence="12" type="ORF">D0Y50_19065</name>
</gene>
<dbReference type="PANTHER" id="PTHR35091">
    <property type="entry name" value="FLAGELLAR PROTEIN FLIL"/>
    <property type="match status" value="1"/>
</dbReference>
<keyword evidence="5 10" id="KW-0145">Chemotaxis</keyword>
<dbReference type="GO" id="GO:0071978">
    <property type="term" value="P:bacterial-type flagellum-dependent swarming motility"/>
    <property type="evidence" value="ECO:0007669"/>
    <property type="project" value="TreeGrafter"/>
</dbReference>
<protein>
    <recommendedName>
        <fullName evidence="10">Flagellar protein FliL</fullName>
    </recommendedName>
</protein>
<dbReference type="GO" id="GO:0006935">
    <property type="term" value="P:chemotaxis"/>
    <property type="evidence" value="ECO:0007669"/>
    <property type="project" value="UniProtKB-KW"/>
</dbReference>
<dbReference type="KEGG" id="salm:D0Y50_19065"/>
<accession>A0A346NRW2</accession>
<evidence type="ECO:0000256" key="8">
    <source>
        <dbReference type="ARBA" id="ARBA00022989"/>
    </source>
</evidence>
<dbReference type="OrthoDB" id="5588622at2"/>
<dbReference type="Pfam" id="PF03748">
    <property type="entry name" value="FliL"/>
    <property type="match status" value="1"/>
</dbReference>
<evidence type="ECO:0000313" key="12">
    <source>
        <dbReference type="EMBL" id="AXR08269.1"/>
    </source>
</evidence>